<reference evidence="3" key="1">
    <citation type="journal article" date="2019" name="Int. J. Syst. Evol. Microbiol.">
        <title>The Global Catalogue of Microorganisms (GCM) 10K type strain sequencing project: providing services to taxonomists for standard genome sequencing and annotation.</title>
        <authorList>
            <consortium name="The Broad Institute Genomics Platform"/>
            <consortium name="The Broad Institute Genome Sequencing Center for Infectious Disease"/>
            <person name="Wu L."/>
            <person name="Ma J."/>
        </authorList>
    </citation>
    <scope>NUCLEOTIDE SEQUENCE [LARGE SCALE GENOMIC DNA]</scope>
    <source>
        <strain evidence="3">JCM 12125</strain>
    </source>
</reference>
<accession>A0ABW0FNC3</accession>
<evidence type="ECO:0008006" key="4">
    <source>
        <dbReference type="Google" id="ProtNLM"/>
    </source>
</evidence>
<feature type="signal peptide" evidence="1">
    <location>
        <begin position="1"/>
        <end position="20"/>
    </location>
</feature>
<dbReference type="Proteomes" id="UP001596152">
    <property type="component" value="Unassembled WGS sequence"/>
</dbReference>
<dbReference type="RefSeq" id="WP_374036307.1">
    <property type="nucleotide sequence ID" value="NZ_CP169082.1"/>
</dbReference>
<evidence type="ECO:0000313" key="3">
    <source>
        <dbReference type="Proteomes" id="UP001596152"/>
    </source>
</evidence>
<gene>
    <name evidence="2" type="ORF">ACFPIE_00875</name>
</gene>
<evidence type="ECO:0000313" key="2">
    <source>
        <dbReference type="EMBL" id="MFC5342448.1"/>
    </source>
</evidence>
<feature type="chain" id="PRO_5046831914" description="Cellulose biosynthesis protein BcsS" evidence="1">
    <location>
        <begin position="21"/>
        <end position="260"/>
    </location>
</feature>
<keyword evidence="3" id="KW-1185">Reference proteome</keyword>
<proteinExistence type="predicted"/>
<comment type="caution">
    <text evidence="2">The sequence shown here is derived from an EMBL/GenBank/DDBJ whole genome shotgun (WGS) entry which is preliminary data.</text>
</comment>
<sequence>MIVRCLAGLLLATAASSVQANAWTQPKGKGQVIVKAEAMRAKDGYDPSGIVVPLPVEREDRALGVFAQYGLSETVTLQFKGDWQSGEDAFVDYDGRGPVELGLIWQAYRDDRNAVSLYAGYSISGEGRNAGYAAPGVGERDWEVRVAAGRSLGGPGRGLIGWGPERSFVEVQAARRMRDGLPDETRADVTVGGHFGEGWMVLGQAFGGLTDGDGARWLSMETSVVRNLGHWSLQAGWRRTVAGRETPLAEGAVIALWRRF</sequence>
<keyword evidence="1" id="KW-0732">Signal</keyword>
<evidence type="ECO:0000256" key="1">
    <source>
        <dbReference type="SAM" id="SignalP"/>
    </source>
</evidence>
<organism evidence="2 3">
    <name type="scientific">Brevundimonas staleyi</name>
    <dbReference type="NCBI Taxonomy" id="74326"/>
    <lineage>
        <taxon>Bacteria</taxon>
        <taxon>Pseudomonadati</taxon>
        <taxon>Pseudomonadota</taxon>
        <taxon>Alphaproteobacteria</taxon>
        <taxon>Caulobacterales</taxon>
        <taxon>Caulobacteraceae</taxon>
        <taxon>Brevundimonas</taxon>
    </lineage>
</organism>
<name>A0ABW0FNC3_9CAUL</name>
<dbReference type="EMBL" id="JBHSLF010000001">
    <property type="protein sequence ID" value="MFC5342448.1"/>
    <property type="molecule type" value="Genomic_DNA"/>
</dbReference>
<protein>
    <recommendedName>
        <fullName evidence="4">Cellulose biosynthesis protein BcsS</fullName>
    </recommendedName>
</protein>